<evidence type="ECO:0000256" key="1">
    <source>
        <dbReference type="ARBA" id="ARBA00010838"/>
    </source>
</evidence>
<name>A0A9R0KC23_SPIOL</name>
<sequence>MVQPKTLLIFFLFLSLLLFIETKHNHEEEEEVVNRSMFPDDFIFGVSTSAYQVEGAYLEDGKGLSNWDVFTHLPANTVRGQNGDVADDHYHLYMEDIDKLEYLGVNAYRLSISWSRILPRGRFGEVNPKGVLFYNNIIDNMLLKGIEPFVTINHFDIPQELEDRYGSWLSPQMQEDFVHFAKVCFEKFGDRVKKWVTINEPNIYTQFAYMYGTFSPMRCSLPFGNCSAGNSDLEPLIAAHNMLISHAKAVKLYREQFQPKQGGIVGLVANAFHYEPYTDDIFSYQAVERSYAFNVAWIFDPLIHGDYPPLMRKYVGNDLPKFSKQEKKLLKGSVDFLGVNHYTTFYAIDCFNSDECTLMDNRPNRGFVARAIARDGIPMGDQTGVSGFQVVPHGMEKVLNYFSMRYPNTSIYITENGYCPPNHLEGSEMLHDFKRIEFHKAYLAALANAMRKGAKVKGYFAWSFMDNYEWLKGYNTTFGLYYVDRRTMQRKARLSAKWYKDFIENAEKSSTISTF</sequence>
<dbReference type="InterPro" id="IPR001360">
    <property type="entry name" value="Glyco_hydro_1"/>
</dbReference>
<dbReference type="RefSeq" id="XP_021865328.2">
    <property type="nucleotide sequence ID" value="XM_022009636.2"/>
</dbReference>
<feature type="signal peptide" evidence="4">
    <location>
        <begin position="1"/>
        <end position="22"/>
    </location>
</feature>
<organism evidence="5 6">
    <name type="scientific">Spinacia oleracea</name>
    <name type="common">Spinach</name>
    <dbReference type="NCBI Taxonomy" id="3562"/>
    <lineage>
        <taxon>Eukaryota</taxon>
        <taxon>Viridiplantae</taxon>
        <taxon>Streptophyta</taxon>
        <taxon>Embryophyta</taxon>
        <taxon>Tracheophyta</taxon>
        <taxon>Spermatophyta</taxon>
        <taxon>Magnoliopsida</taxon>
        <taxon>eudicotyledons</taxon>
        <taxon>Gunneridae</taxon>
        <taxon>Pentapetalae</taxon>
        <taxon>Caryophyllales</taxon>
        <taxon>Chenopodiaceae</taxon>
        <taxon>Chenopodioideae</taxon>
        <taxon>Anserineae</taxon>
        <taxon>Spinacia</taxon>
    </lineage>
</organism>
<dbReference type="GO" id="GO:0008422">
    <property type="term" value="F:beta-glucosidase activity"/>
    <property type="evidence" value="ECO:0000318"/>
    <property type="project" value="GO_Central"/>
</dbReference>
<dbReference type="GeneID" id="110804069"/>
<dbReference type="SUPFAM" id="SSF51445">
    <property type="entry name" value="(Trans)glycosidases"/>
    <property type="match status" value="1"/>
</dbReference>
<accession>A0A9R0KC23</accession>
<keyword evidence="2" id="KW-0378">Hydrolase</keyword>
<evidence type="ECO:0000313" key="5">
    <source>
        <dbReference type="Proteomes" id="UP000813463"/>
    </source>
</evidence>
<keyword evidence="5" id="KW-1185">Reference proteome</keyword>
<dbReference type="Pfam" id="PF00232">
    <property type="entry name" value="Glyco_hydro_1"/>
    <property type="match status" value="1"/>
</dbReference>
<dbReference type="PRINTS" id="PR00131">
    <property type="entry name" value="GLHYDRLASE1"/>
</dbReference>
<dbReference type="InterPro" id="IPR017853">
    <property type="entry name" value="GH"/>
</dbReference>
<dbReference type="InterPro" id="IPR033132">
    <property type="entry name" value="GH_1_N_CS"/>
</dbReference>
<dbReference type="KEGG" id="soe:110804069"/>
<evidence type="ECO:0000256" key="2">
    <source>
        <dbReference type="ARBA" id="ARBA00022801"/>
    </source>
</evidence>
<reference evidence="6" key="2">
    <citation type="submission" date="2025-08" db="UniProtKB">
        <authorList>
            <consortium name="RefSeq"/>
        </authorList>
    </citation>
    <scope>IDENTIFICATION</scope>
    <source>
        <tissue evidence="6">Leaf</tissue>
    </source>
</reference>
<dbReference type="PANTHER" id="PTHR10353:SF175">
    <property type="entry name" value="BETA-GLUCOSIDASE 18-LIKE ISOFORM X1"/>
    <property type="match status" value="1"/>
</dbReference>
<dbReference type="GO" id="GO:0005975">
    <property type="term" value="P:carbohydrate metabolic process"/>
    <property type="evidence" value="ECO:0007669"/>
    <property type="project" value="InterPro"/>
</dbReference>
<dbReference type="PROSITE" id="PS00653">
    <property type="entry name" value="GLYCOSYL_HYDROL_F1_2"/>
    <property type="match status" value="1"/>
</dbReference>
<proteinExistence type="inferred from homology"/>
<dbReference type="PANTHER" id="PTHR10353">
    <property type="entry name" value="GLYCOSYL HYDROLASE"/>
    <property type="match status" value="1"/>
</dbReference>
<keyword evidence="4" id="KW-0732">Signal</keyword>
<evidence type="ECO:0000256" key="4">
    <source>
        <dbReference type="SAM" id="SignalP"/>
    </source>
</evidence>
<evidence type="ECO:0000256" key="3">
    <source>
        <dbReference type="RuleBase" id="RU003690"/>
    </source>
</evidence>
<comment type="similarity">
    <text evidence="1 3">Belongs to the glycosyl hydrolase 1 family.</text>
</comment>
<feature type="chain" id="PRO_5045115678" evidence="4">
    <location>
        <begin position="23"/>
        <end position="515"/>
    </location>
</feature>
<reference evidence="5" key="1">
    <citation type="journal article" date="2021" name="Nat. Commun.">
        <title>Genomic analyses provide insights into spinach domestication and the genetic basis of agronomic traits.</title>
        <authorList>
            <person name="Cai X."/>
            <person name="Sun X."/>
            <person name="Xu C."/>
            <person name="Sun H."/>
            <person name="Wang X."/>
            <person name="Ge C."/>
            <person name="Zhang Z."/>
            <person name="Wang Q."/>
            <person name="Fei Z."/>
            <person name="Jiao C."/>
            <person name="Wang Q."/>
        </authorList>
    </citation>
    <scope>NUCLEOTIDE SEQUENCE [LARGE SCALE GENOMIC DNA]</scope>
    <source>
        <strain evidence="5">cv. Varoflay</strain>
    </source>
</reference>
<protein>
    <submittedName>
        <fullName evidence="6">Beta-glucosidase 18</fullName>
    </submittedName>
</protein>
<dbReference type="Gene3D" id="3.20.20.80">
    <property type="entry name" value="Glycosidases"/>
    <property type="match status" value="1"/>
</dbReference>
<evidence type="ECO:0000313" key="6">
    <source>
        <dbReference type="RefSeq" id="XP_021865328.2"/>
    </source>
</evidence>
<dbReference type="AlphaFoldDB" id="A0A9R0KC23"/>
<gene>
    <name evidence="6" type="primary">LOC110804069</name>
</gene>
<dbReference type="Proteomes" id="UP000813463">
    <property type="component" value="Chromosome 4"/>
</dbReference>